<feature type="domain" description="Aminoglycoside phosphotransferase" evidence="1">
    <location>
        <begin position="34"/>
        <end position="248"/>
    </location>
</feature>
<sequence length="293" mass="32607">MSHPPAEIQVDLSLVRQLLLVDYPRLADARLFLVDEGWDNFTFRAGEHHAVRLPRRAVAVTLLQNEQRWLPILAPRLSLELPLPVHNGSAGPRFPWPWSVVHWIAGKTAETHNFPSADIRLLAENLRALHQPAPEEAPQNPFRGVPLPTRTPGMEQRLHRQRHHPGVAESELTTLWRSCCETPPADESVWIHGDLHPRNVIIRDGALVGLIDWGDLAAGDPATDLACAWLLLDEPASRTEFLETYGADAPLIQRALGWALHMGLALLDSGEPRHVTLGEATLQRVLADAWTVG</sequence>
<dbReference type="Gene3D" id="3.30.200.20">
    <property type="entry name" value="Phosphorylase Kinase, domain 1"/>
    <property type="match status" value="1"/>
</dbReference>
<evidence type="ECO:0000313" key="3">
    <source>
        <dbReference type="Proteomes" id="UP000315647"/>
    </source>
</evidence>
<proteinExistence type="predicted"/>
<dbReference type="PANTHER" id="PTHR21310:SF42">
    <property type="entry name" value="BIFUNCTIONAL AAC_APH"/>
    <property type="match status" value="1"/>
</dbReference>
<protein>
    <submittedName>
        <fullName evidence="2">Aminoglycoside 3'-phosphotransferase</fullName>
        <ecNumber evidence="2">2.7.1.95</ecNumber>
    </submittedName>
</protein>
<name>A0A517QD50_9PLAN</name>
<keyword evidence="3" id="KW-1185">Reference proteome</keyword>
<keyword evidence="2" id="KW-0808">Transferase</keyword>
<dbReference type="Pfam" id="PF01636">
    <property type="entry name" value="APH"/>
    <property type="match status" value="1"/>
</dbReference>
<dbReference type="EC" id="2.7.1.95" evidence="2"/>
<dbReference type="AlphaFoldDB" id="A0A517QD50"/>
<dbReference type="InterPro" id="IPR011009">
    <property type="entry name" value="Kinase-like_dom_sf"/>
</dbReference>
<dbReference type="SUPFAM" id="SSF56112">
    <property type="entry name" value="Protein kinase-like (PK-like)"/>
    <property type="match status" value="1"/>
</dbReference>
<evidence type="ECO:0000313" key="2">
    <source>
        <dbReference type="EMBL" id="QDT29550.1"/>
    </source>
</evidence>
<dbReference type="RefSeq" id="WP_197997343.1">
    <property type="nucleotide sequence ID" value="NZ_CP037421.1"/>
</dbReference>
<dbReference type="EMBL" id="CP037421">
    <property type="protein sequence ID" value="QDT29550.1"/>
    <property type="molecule type" value="Genomic_DNA"/>
</dbReference>
<dbReference type="InterPro" id="IPR002575">
    <property type="entry name" value="Aminoglycoside_PTrfase"/>
</dbReference>
<dbReference type="Proteomes" id="UP000315647">
    <property type="component" value="Chromosome"/>
</dbReference>
<accession>A0A517QD50</accession>
<evidence type="ECO:0000259" key="1">
    <source>
        <dbReference type="Pfam" id="PF01636"/>
    </source>
</evidence>
<dbReference type="CDD" id="cd05155">
    <property type="entry name" value="APH_ChoK_like_1"/>
    <property type="match status" value="1"/>
</dbReference>
<organism evidence="2 3">
    <name type="scientific">Gimesia panareensis</name>
    <dbReference type="NCBI Taxonomy" id="2527978"/>
    <lineage>
        <taxon>Bacteria</taxon>
        <taxon>Pseudomonadati</taxon>
        <taxon>Planctomycetota</taxon>
        <taxon>Planctomycetia</taxon>
        <taxon>Planctomycetales</taxon>
        <taxon>Planctomycetaceae</taxon>
        <taxon>Gimesia</taxon>
    </lineage>
</organism>
<dbReference type="Gene3D" id="3.90.1200.10">
    <property type="match status" value="1"/>
</dbReference>
<gene>
    <name evidence="2" type="primary">neo</name>
    <name evidence="2" type="ORF">Enr10x_49050</name>
</gene>
<dbReference type="PANTHER" id="PTHR21310">
    <property type="entry name" value="AMINOGLYCOSIDE PHOSPHOTRANSFERASE-RELATED-RELATED"/>
    <property type="match status" value="1"/>
</dbReference>
<reference evidence="2 3" key="1">
    <citation type="submission" date="2019-03" db="EMBL/GenBank/DDBJ databases">
        <title>Deep-cultivation of Planctomycetes and their phenomic and genomic characterization uncovers novel biology.</title>
        <authorList>
            <person name="Wiegand S."/>
            <person name="Jogler M."/>
            <person name="Boedeker C."/>
            <person name="Pinto D."/>
            <person name="Vollmers J."/>
            <person name="Rivas-Marin E."/>
            <person name="Kohn T."/>
            <person name="Peeters S.H."/>
            <person name="Heuer A."/>
            <person name="Rast P."/>
            <person name="Oberbeckmann S."/>
            <person name="Bunk B."/>
            <person name="Jeske O."/>
            <person name="Meyerdierks A."/>
            <person name="Storesund J.E."/>
            <person name="Kallscheuer N."/>
            <person name="Luecker S."/>
            <person name="Lage O.M."/>
            <person name="Pohl T."/>
            <person name="Merkel B.J."/>
            <person name="Hornburger P."/>
            <person name="Mueller R.-W."/>
            <person name="Bruemmer F."/>
            <person name="Labrenz M."/>
            <person name="Spormann A.M."/>
            <person name="Op den Camp H."/>
            <person name="Overmann J."/>
            <person name="Amann R."/>
            <person name="Jetten M.S.M."/>
            <person name="Mascher T."/>
            <person name="Medema M.H."/>
            <person name="Devos D.P."/>
            <person name="Kaster A.-K."/>
            <person name="Ovreas L."/>
            <person name="Rohde M."/>
            <person name="Galperin M.Y."/>
            <person name="Jogler C."/>
        </authorList>
    </citation>
    <scope>NUCLEOTIDE SEQUENCE [LARGE SCALE GENOMIC DNA]</scope>
    <source>
        <strain evidence="2 3">Enr10</strain>
    </source>
</reference>
<dbReference type="InterPro" id="IPR051678">
    <property type="entry name" value="AGP_Transferase"/>
</dbReference>
<dbReference type="GO" id="GO:0008910">
    <property type="term" value="F:kanamycin kinase activity"/>
    <property type="evidence" value="ECO:0007669"/>
    <property type="project" value="UniProtKB-EC"/>
</dbReference>